<dbReference type="OrthoDB" id="9971853at2759"/>
<dbReference type="PANTHER" id="PTHR31308:SF5">
    <property type="entry name" value="ERGOSTERYL-BETA-GLUCOSIDASE"/>
    <property type="match status" value="1"/>
</dbReference>
<feature type="domain" description="Glycoside hydrolase family 5" evidence="5">
    <location>
        <begin position="116"/>
        <end position="188"/>
    </location>
</feature>
<dbReference type="InterPro" id="IPR017853">
    <property type="entry name" value="GH"/>
</dbReference>
<keyword evidence="2 7" id="KW-0378">Hydrolase</keyword>
<dbReference type="InterPro" id="IPR001547">
    <property type="entry name" value="Glyco_hydro_5"/>
</dbReference>
<dbReference type="EMBL" id="KN833689">
    <property type="protein sequence ID" value="KIK29404.1"/>
    <property type="molecule type" value="Genomic_DNA"/>
</dbReference>
<evidence type="ECO:0000256" key="2">
    <source>
        <dbReference type="ARBA" id="ARBA00022801"/>
    </source>
</evidence>
<dbReference type="Gene3D" id="3.20.20.80">
    <property type="entry name" value="Glycosidases"/>
    <property type="match status" value="2"/>
</dbReference>
<dbReference type="AlphaFoldDB" id="A0A0C9ZTZ3"/>
<keyword evidence="4" id="KW-1133">Transmembrane helix</keyword>
<evidence type="ECO:0000259" key="5">
    <source>
        <dbReference type="Pfam" id="PF00150"/>
    </source>
</evidence>
<dbReference type="InterPro" id="IPR018087">
    <property type="entry name" value="Glyco_hydro_5_CS"/>
</dbReference>
<name>A0A0C9ZTZ3_9AGAM</name>
<dbReference type="HOGENOM" id="CLU_009024_1_0_1"/>
<organism evidence="7 8">
    <name type="scientific">Pisolithus microcarpus 441</name>
    <dbReference type="NCBI Taxonomy" id="765257"/>
    <lineage>
        <taxon>Eukaryota</taxon>
        <taxon>Fungi</taxon>
        <taxon>Dikarya</taxon>
        <taxon>Basidiomycota</taxon>
        <taxon>Agaricomycotina</taxon>
        <taxon>Agaricomycetes</taxon>
        <taxon>Agaricomycetidae</taxon>
        <taxon>Boletales</taxon>
        <taxon>Sclerodermatineae</taxon>
        <taxon>Pisolithaceae</taxon>
        <taxon>Pisolithus</taxon>
    </lineage>
</organism>
<keyword evidence="4" id="KW-0812">Transmembrane</keyword>
<keyword evidence="8" id="KW-1185">Reference proteome</keyword>
<dbReference type="STRING" id="765257.A0A0C9ZTZ3"/>
<keyword evidence="3" id="KW-0326">Glycosidase</keyword>
<evidence type="ECO:0000313" key="7">
    <source>
        <dbReference type="EMBL" id="KIK29404.1"/>
    </source>
</evidence>
<evidence type="ECO:0000313" key="8">
    <source>
        <dbReference type="Proteomes" id="UP000054018"/>
    </source>
</evidence>
<sequence>MESSSETSFELLDDDESFQVCTCVQRPTSTSSTFLAQAPLHPSHSQDYTPGSGSTYAHDWSPSGTGGKLRIHGRHFVDAFGRVCNLRGVNVAGSSKTPINHKHETFPRDHHAVTFVGRPFPLEDASQHFARLRRWGLSLIRFVITWEAVEHAGPGIYDMEYLAYVRNILSLLPQYGLVAFIDIHQDVWSRYSGGSGAPAWTLESIGFDLHALEESGAAWLLGVKGGGHVEAERGIWPCGYQKLAAATMATCFWAGDTFAPKLRIPTSDGQTKPVQQFLQDAFLDMYAVVVRALGDIEGVLGFEIMNEPHRGYIDLPSLYQFDYNTDLHLSYVPSAFQSFMLGAGYPTLVSYWTRSFPMPTRKTSHSVLNAASRKAWRVDGPTEGSCVWELHGVWGWDKVRNEGVVLRENYFVKDPTTGRKVNWYTDFYYPFLRRWAERVRGVVPKDKMLFVEPIPNEFCPPSWTKENQVPNMVFSPHWYDLSTLFSKKFGDFTVDVQGLSRGMFPLKAFYWGQVGARENYSRQIRNIVDSAHKVLGEVPVLIGECGIPMDINEREAFETENWKWQYRMMDALMVALERSCANFALWNYNPDNSDADGDDWNGENFSWFSSRRALPPSLLDLHQTSFTLDNGGRILSAIVRPYPAKTAGIPLQFSYEMNTGQFTFEWKPSDTSTWEQEGRTKTMPVARETEIFVPSLLTHGRELKVEGLEPGDTCSFDQSRQTLFIVHGTSSPSKVRKVTVSVWPPLRPTFQLNAFLGDFGELIVSGLVVFFGIFIVIKVNFFM</sequence>
<keyword evidence="4" id="KW-0472">Membrane</keyword>
<dbReference type="PROSITE" id="PS00659">
    <property type="entry name" value="GLYCOSYL_HYDROL_F5"/>
    <property type="match status" value="1"/>
</dbReference>
<dbReference type="Proteomes" id="UP000054018">
    <property type="component" value="Unassembled WGS sequence"/>
</dbReference>
<evidence type="ECO:0000259" key="6">
    <source>
        <dbReference type="Pfam" id="PF18564"/>
    </source>
</evidence>
<comment type="similarity">
    <text evidence="1">Belongs to the glycosyl hydrolase 5 (cellulase A) family.</text>
</comment>
<dbReference type="Gene3D" id="2.60.40.1180">
    <property type="entry name" value="Golgi alpha-mannosidase II"/>
    <property type="match status" value="1"/>
</dbReference>
<feature type="transmembrane region" description="Helical" evidence="4">
    <location>
        <begin position="762"/>
        <end position="781"/>
    </location>
</feature>
<evidence type="ECO:0000256" key="3">
    <source>
        <dbReference type="ARBA" id="ARBA00023295"/>
    </source>
</evidence>
<dbReference type="GO" id="GO:1904462">
    <property type="term" value="P:ergosteryl 3-beta-D-glucoside catabolic process"/>
    <property type="evidence" value="ECO:0007669"/>
    <property type="project" value="TreeGrafter"/>
</dbReference>
<protein>
    <submittedName>
        <fullName evidence="7">Glycoside hydrolase family 5 protein</fullName>
    </submittedName>
</protein>
<evidence type="ECO:0000256" key="1">
    <source>
        <dbReference type="ARBA" id="ARBA00005641"/>
    </source>
</evidence>
<evidence type="ECO:0000256" key="4">
    <source>
        <dbReference type="SAM" id="Phobius"/>
    </source>
</evidence>
<dbReference type="PANTHER" id="PTHR31308">
    <property type="match status" value="1"/>
</dbReference>
<dbReference type="GO" id="GO:0050295">
    <property type="term" value="F:steryl-beta-glucosidase activity"/>
    <property type="evidence" value="ECO:0007669"/>
    <property type="project" value="TreeGrafter"/>
</dbReference>
<dbReference type="GO" id="GO:0000272">
    <property type="term" value="P:polysaccharide catabolic process"/>
    <property type="evidence" value="ECO:0007669"/>
    <property type="project" value="InterPro"/>
</dbReference>
<accession>A0A0C9ZTZ3</accession>
<proteinExistence type="inferred from homology"/>
<reference evidence="7 8" key="1">
    <citation type="submission" date="2014-04" db="EMBL/GenBank/DDBJ databases">
        <authorList>
            <consortium name="DOE Joint Genome Institute"/>
            <person name="Kuo A."/>
            <person name="Kohler A."/>
            <person name="Costa M.D."/>
            <person name="Nagy L.G."/>
            <person name="Floudas D."/>
            <person name="Copeland A."/>
            <person name="Barry K.W."/>
            <person name="Cichocki N."/>
            <person name="Veneault-Fourrey C."/>
            <person name="LaButti K."/>
            <person name="Lindquist E.A."/>
            <person name="Lipzen A."/>
            <person name="Lundell T."/>
            <person name="Morin E."/>
            <person name="Murat C."/>
            <person name="Sun H."/>
            <person name="Tunlid A."/>
            <person name="Henrissat B."/>
            <person name="Grigoriev I.V."/>
            <person name="Hibbett D.S."/>
            <person name="Martin F."/>
            <person name="Nordberg H.P."/>
            <person name="Cantor M.N."/>
            <person name="Hua S.X."/>
        </authorList>
    </citation>
    <scope>NUCLEOTIDE SEQUENCE [LARGE SCALE GENOMIC DNA]</scope>
    <source>
        <strain evidence="7 8">441</strain>
    </source>
</reference>
<dbReference type="SUPFAM" id="SSF51445">
    <property type="entry name" value="(Trans)glycosidases"/>
    <property type="match status" value="1"/>
</dbReference>
<dbReference type="InterPro" id="IPR041036">
    <property type="entry name" value="GH5_C"/>
</dbReference>
<gene>
    <name evidence="7" type="ORF">PISMIDRAFT_88819</name>
</gene>
<dbReference type="InterPro" id="IPR052066">
    <property type="entry name" value="Glycosphingolipid_Hydrolases"/>
</dbReference>
<dbReference type="Pfam" id="PF18564">
    <property type="entry name" value="Glyco_hydro_5_C"/>
    <property type="match status" value="1"/>
</dbReference>
<feature type="domain" description="Glycoside hydrolase family 5 C-terminal" evidence="6">
    <location>
        <begin position="640"/>
        <end position="740"/>
    </location>
</feature>
<dbReference type="InterPro" id="IPR013780">
    <property type="entry name" value="Glyco_hydro_b"/>
</dbReference>
<dbReference type="Pfam" id="PF00150">
    <property type="entry name" value="Cellulase"/>
    <property type="match status" value="1"/>
</dbReference>
<reference evidence="8" key="2">
    <citation type="submission" date="2015-01" db="EMBL/GenBank/DDBJ databases">
        <title>Evolutionary Origins and Diversification of the Mycorrhizal Mutualists.</title>
        <authorList>
            <consortium name="DOE Joint Genome Institute"/>
            <consortium name="Mycorrhizal Genomics Consortium"/>
            <person name="Kohler A."/>
            <person name="Kuo A."/>
            <person name="Nagy L.G."/>
            <person name="Floudas D."/>
            <person name="Copeland A."/>
            <person name="Barry K.W."/>
            <person name="Cichocki N."/>
            <person name="Veneault-Fourrey C."/>
            <person name="LaButti K."/>
            <person name="Lindquist E.A."/>
            <person name="Lipzen A."/>
            <person name="Lundell T."/>
            <person name="Morin E."/>
            <person name="Murat C."/>
            <person name="Riley R."/>
            <person name="Ohm R."/>
            <person name="Sun H."/>
            <person name="Tunlid A."/>
            <person name="Henrissat B."/>
            <person name="Grigoriev I.V."/>
            <person name="Hibbett D.S."/>
            <person name="Martin F."/>
        </authorList>
    </citation>
    <scope>NUCLEOTIDE SEQUENCE [LARGE SCALE GENOMIC DNA]</scope>
    <source>
        <strain evidence="8">441</strain>
    </source>
</reference>